<feature type="domain" description="Phosphoadenosine phosphosulphate reductase" evidence="1">
    <location>
        <begin position="80"/>
        <end position="160"/>
    </location>
</feature>
<dbReference type="STRING" id="1675527.AIOL_001901"/>
<protein>
    <submittedName>
        <fullName evidence="2">Phage-related protein</fullName>
    </submittedName>
</protein>
<dbReference type="PATRIC" id="fig|1675527.3.peg.1997"/>
<name>A0A0J9GTT6_9RHOB</name>
<reference evidence="2 3" key="1">
    <citation type="submission" date="2015-06" db="EMBL/GenBank/DDBJ databases">
        <title>Draft genome sequence of an Alphaproteobacteria species associated to the Mediterranean sponge Oscarella lobularis.</title>
        <authorList>
            <person name="Jourda C."/>
            <person name="Santini S."/>
            <person name="Claverie J.-M."/>
        </authorList>
    </citation>
    <scope>NUCLEOTIDE SEQUENCE [LARGE SCALE GENOMIC DNA]</scope>
    <source>
        <strain evidence="2">IGS</strain>
    </source>
</reference>
<dbReference type="Proteomes" id="UP000037178">
    <property type="component" value="Unassembled WGS sequence"/>
</dbReference>
<dbReference type="InterPro" id="IPR014729">
    <property type="entry name" value="Rossmann-like_a/b/a_fold"/>
</dbReference>
<dbReference type="GO" id="GO:0003824">
    <property type="term" value="F:catalytic activity"/>
    <property type="evidence" value="ECO:0007669"/>
    <property type="project" value="InterPro"/>
</dbReference>
<evidence type="ECO:0000313" key="2">
    <source>
        <dbReference type="EMBL" id="KMW56943.1"/>
    </source>
</evidence>
<dbReference type="EMBL" id="LFTY01000002">
    <property type="protein sequence ID" value="KMW56943.1"/>
    <property type="molecule type" value="Genomic_DNA"/>
</dbReference>
<dbReference type="AlphaFoldDB" id="A0A0J9GTT6"/>
<dbReference type="Pfam" id="PF01507">
    <property type="entry name" value="PAPS_reduct"/>
    <property type="match status" value="1"/>
</dbReference>
<gene>
    <name evidence="2" type="ORF">AIOL_001901</name>
</gene>
<accession>A0A0J9GTT6</accession>
<keyword evidence="3" id="KW-1185">Reference proteome</keyword>
<evidence type="ECO:0000313" key="3">
    <source>
        <dbReference type="Proteomes" id="UP000037178"/>
    </source>
</evidence>
<organism evidence="2 3">
    <name type="scientific">Candidatus Rhodobacter oscarellae</name>
    <dbReference type="NCBI Taxonomy" id="1675527"/>
    <lineage>
        <taxon>Bacteria</taxon>
        <taxon>Pseudomonadati</taxon>
        <taxon>Pseudomonadota</taxon>
        <taxon>Alphaproteobacteria</taxon>
        <taxon>Rhodobacterales</taxon>
        <taxon>Rhodobacter group</taxon>
        <taxon>Rhodobacter</taxon>
    </lineage>
</organism>
<dbReference type="InterPro" id="IPR002500">
    <property type="entry name" value="PAPS_reduct_dom"/>
</dbReference>
<dbReference type="Gene3D" id="3.40.50.620">
    <property type="entry name" value="HUPs"/>
    <property type="match status" value="1"/>
</dbReference>
<sequence length="263" mass="29522">MAKADFSDRIARKRTLVQTKWVSEGVADEIIQAALDVLHPTGIPFLDLCIWKGRFPSVKGQFCTEHLKAEPIFDQVFAPALAQGNVVSWQGERRAESPNRAKLPRHHRVRYGGLADLHIWRPILHWSAANTFALHDYFGLQPNPLYRMGMGRVGCFPCINAQKGELAAIFKRFPDVLEKLRQFELLVSKASKRGQATFYAASTTPQGKRLVAAQKQGLRLDEHLPGIDDIEAWSRTTRGGTQFDGFQLLDSDSLCSSQYGLCE</sequence>
<dbReference type="SUPFAM" id="SSF52402">
    <property type="entry name" value="Adenine nucleotide alpha hydrolases-like"/>
    <property type="match status" value="1"/>
</dbReference>
<comment type="caution">
    <text evidence="2">The sequence shown here is derived from an EMBL/GenBank/DDBJ whole genome shotgun (WGS) entry which is preliminary data.</text>
</comment>
<proteinExistence type="predicted"/>
<evidence type="ECO:0000259" key="1">
    <source>
        <dbReference type="Pfam" id="PF01507"/>
    </source>
</evidence>